<protein>
    <submittedName>
        <fullName evidence="2">Uncharacterized protein</fullName>
    </submittedName>
</protein>
<sequence length="316" mass="33703">MSYNSLLISAVLLAGSTYVHAATAVYSDVDGSGRIHMRVWKYTLNSTSSNHTAKLTVPGDWVAVGGGVDLKISRSVLITASYPDTATQQSWIVSTQADKSTSDHELTAYAIGIKIEGISRGDIRKHNIIKSWCGNGEAKNASAGNASSITIPNIGYLMISGGAKSAPKAGHKFGPVYSSAPKGWDQWTAASKKLKDSNNHPLTSCVVGIRKDLANAQLGHNLGSIDTLHRMSAVNKLASSRIESEVFMENDYILTGIGAKLTASKKKEVEPNVLLYSLAPKKFGKSAKVVAKAKEYLYPAGAFLSSYAIGIKLIEQ</sequence>
<organism evidence="2 3">
    <name type="scientific">Pseudoalteromonas rubra</name>
    <dbReference type="NCBI Taxonomy" id="43658"/>
    <lineage>
        <taxon>Bacteria</taxon>
        <taxon>Pseudomonadati</taxon>
        <taxon>Pseudomonadota</taxon>
        <taxon>Gammaproteobacteria</taxon>
        <taxon>Alteromonadales</taxon>
        <taxon>Pseudoalteromonadaceae</taxon>
        <taxon>Pseudoalteromonas</taxon>
    </lineage>
</organism>
<evidence type="ECO:0000256" key="1">
    <source>
        <dbReference type="SAM" id="SignalP"/>
    </source>
</evidence>
<dbReference type="OrthoDB" id="3998029at2"/>
<dbReference type="Proteomes" id="UP000306719">
    <property type="component" value="Unassembled WGS sequence"/>
</dbReference>
<evidence type="ECO:0000313" key="2">
    <source>
        <dbReference type="EMBL" id="TMP39561.1"/>
    </source>
</evidence>
<feature type="signal peptide" evidence="1">
    <location>
        <begin position="1"/>
        <end position="21"/>
    </location>
</feature>
<dbReference type="AlphaFoldDB" id="A0A5S3X4R6"/>
<comment type="caution">
    <text evidence="2">The sequence shown here is derived from an EMBL/GenBank/DDBJ whole genome shotgun (WGS) entry which is preliminary data.</text>
</comment>
<proteinExistence type="predicted"/>
<reference evidence="2 3" key="1">
    <citation type="submission" date="2018-01" db="EMBL/GenBank/DDBJ databases">
        <authorList>
            <person name="Paulsen S."/>
            <person name="Gram L.K."/>
        </authorList>
    </citation>
    <scope>NUCLEOTIDE SEQUENCE [LARGE SCALE GENOMIC DNA]</scope>
    <source>
        <strain evidence="2 3">S2599</strain>
    </source>
</reference>
<dbReference type="EMBL" id="PNCJ01000005">
    <property type="protein sequence ID" value="TMP39561.1"/>
    <property type="molecule type" value="Genomic_DNA"/>
</dbReference>
<dbReference type="RefSeq" id="WP_138543457.1">
    <property type="nucleotide sequence ID" value="NZ_PNCJ01000005.1"/>
</dbReference>
<name>A0A5S3X4R6_9GAMM</name>
<accession>A0A5S3X4R6</accession>
<feature type="chain" id="PRO_5024331662" evidence="1">
    <location>
        <begin position="22"/>
        <end position="316"/>
    </location>
</feature>
<evidence type="ECO:0000313" key="3">
    <source>
        <dbReference type="Proteomes" id="UP000306719"/>
    </source>
</evidence>
<reference evidence="3" key="2">
    <citation type="submission" date="2019-06" db="EMBL/GenBank/DDBJ databases">
        <title>Co-occurence of chitin degradation, pigmentation and bioactivity in marine Pseudoalteromonas.</title>
        <authorList>
            <person name="Sonnenschein E.C."/>
            <person name="Bech P.K."/>
        </authorList>
    </citation>
    <scope>NUCLEOTIDE SEQUENCE [LARGE SCALE GENOMIC DNA]</scope>
    <source>
        <strain evidence="3">S2599</strain>
    </source>
</reference>
<keyword evidence="1" id="KW-0732">Signal</keyword>
<gene>
    <name evidence="2" type="ORF">CWB98_02945</name>
</gene>